<sequence length="498" mass="53999">MIRLLDKLPLRILSALLIYSASCAANAAVIQAEDYDEFYDTTPGNSGDAYRADDVDIEGTADEGGGHNVGWIEASEWLAFNSITFPTTGTYTISLRVASADGGGSASVDLNAGSIVLGSVDIDNTGGWQNWKTVSFDVFVNAGTYNLGVYAQTGGWNLNWIDVSAHNSGEAIASVYQHCDYNGWTASLGEGRYDLGALQNLGFVNDDASSIQVADGYEAVLYADDNFSGGSVSVTGNDNCLVNEGVNDRVSSIVVRPAGNSGHGDAAWSDEFDTINLNNWSFEVGGGGWGNNELQYYTNGNNAYVEYDESAGSNVLVIEARRESGNDCWYGACQYTSTRLISRDKKAFGYGRVEARIKLTQTQGGWPAFWMLGSQNRWPASGEIDIMEHVNNEGAIYGTMHWEDNTGTLASYGGSTSADATAWHTYAIERDANEIRWYLDGNLYHVADISGGVNGTNELHNDFYLLLNFAVGGDWPGSPDGTSSFPQRMYVDYVRYYQ</sequence>
<dbReference type="InterPro" id="IPR005084">
    <property type="entry name" value="CBM6"/>
</dbReference>
<evidence type="ECO:0000256" key="1">
    <source>
        <dbReference type="ARBA" id="ARBA00006865"/>
    </source>
</evidence>
<dbReference type="GO" id="GO:0004553">
    <property type="term" value="F:hydrolase activity, hydrolyzing O-glycosyl compounds"/>
    <property type="evidence" value="ECO:0007669"/>
    <property type="project" value="InterPro"/>
</dbReference>
<dbReference type="CDD" id="cd08023">
    <property type="entry name" value="GH16_laminarinase_like"/>
    <property type="match status" value="1"/>
</dbReference>
<keyword evidence="7" id="KW-1185">Reference proteome</keyword>
<dbReference type="EMBL" id="APLQ01000011">
    <property type="protein sequence ID" value="ENO15028.1"/>
    <property type="molecule type" value="Genomic_DNA"/>
</dbReference>
<dbReference type="InterPro" id="IPR006584">
    <property type="entry name" value="Cellulose-bd_IV"/>
</dbReference>
<proteinExistence type="inferred from homology"/>
<dbReference type="HOGENOM" id="CLU_542585_0_0_6"/>
<dbReference type="Proteomes" id="UP000013165">
    <property type="component" value="Unassembled WGS sequence"/>
</dbReference>
<organism evidence="6 7">
    <name type="scientific">Marinobacter nanhaiticus D15-8W</name>
    <dbReference type="NCBI Taxonomy" id="626887"/>
    <lineage>
        <taxon>Bacteria</taxon>
        <taxon>Pseudomonadati</taxon>
        <taxon>Pseudomonadota</taxon>
        <taxon>Gammaproteobacteria</taxon>
        <taxon>Pseudomonadales</taxon>
        <taxon>Marinobacteraceae</taxon>
        <taxon>Marinobacter</taxon>
    </lineage>
</organism>
<dbReference type="PROSITE" id="PS51175">
    <property type="entry name" value="CBM6"/>
    <property type="match status" value="1"/>
</dbReference>
<dbReference type="SUPFAM" id="SSF49695">
    <property type="entry name" value="gamma-Crystallin-like"/>
    <property type="match status" value="1"/>
</dbReference>
<dbReference type="InterPro" id="IPR011024">
    <property type="entry name" value="G_crystallin-like"/>
</dbReference>
<dbReference type="PATRIC" id="fig|626887.3.peg.1339"/>
<dbReference type="Pfam" id="PF00722">
    <property type="entry name" value="Glyco_hydro_16"/>
    <property type="match status" value="1"/>
</dbReference>
<evidence type="ECO:0000259" key="4">
    <source>
        <dbReference type="PROSITE" id="PS51175"/>
    </source>
</evidence>
<dbReference type="PROSITE" id="PS51762">
    <property type="entry name" value="GH16_2"/>
    <property type="match status" value="1"/>
</dbReference>
<accession>N6X1S4</accession>
<dbReference type="InterPro" id="IPR008979">
    <property type="entry name" value="Galactose-bd-like_sf"/>
</dbReference>
<feature type="signal peptide" evidence="3">
    <location>
        <begin position="1"/>
        <end position="27"/>
    </location>
</feature>
<evidence type="ECO:0000259" key="5">
    <source>
        <dbReference type="PROSITE" id="PS51762"/>
    </source>
</evidence>
<feature type="chain" id="PRO_5004127471" evidence="3">
    <location>
        <begin position="28"/>
        <end position="498"/>
    </location>
</feature>
<comment type="similarity">
    <text evidence="1">Belongs to the glycosyl hydrolase 16 family.</text>
</comment>
<dbReference type="STRING" id="626887.J057_06756"/>
<dbReference type="Pfam" id="PF03422">
    <property type="entry name" value="CBM_6"/>
    <property type="match status" value="1"/>
</dbReference>
<dbReference type="PANTHER" id="PTHR10963:SF55">
    <property type="entry name" value="GLYCOSIDE HYDROLASE FAMILY 16 PROTEIN"/>
    <property type="match status" value="1"/>
</dbReference>
<dbReference type="InterPro" id="IPR050546">
    <property type="entry name" value="Glycosyl_Hydrlase_16"/>
</dbReference>
<evidence type="ECO:0000256" key="3">
    <source>
        <dbReference type="SAM" id="SignalP"/>
    </source>
</evidence>
<evidence type="ECO:0000313" key="6">
    <source>
        <dbReference type="EMBL" id="ENO15028.1"/>
    </source>
</evidence>
<name>N6X1S4_9GAMM</name>
<gene>
    <name evidence="6" type="ORF">J057_06756</name>
</gene>
<dbReference type="Gene3D" id="2.60.120.200">
    <property type="match status" value="1"/>
</dbReference>
<feature type="domain" description="GH16" evidence="5">
    <location>
        <begin position="225"/>
        <end position="498"/>
    </location>
</feature>
<comment type="caution">
    <text evidence="6">The sequence shown here is derived from an EMBL/GenBank/DDBJ whole genome shotgun (WGS) entry which is preliminary data.</text>
</comment>
<evidence type="ECO:0000313" key="7">
    <source>
        <dbReference type="Proteomes" id="UP000013165"/>
    </source>
</evidence>
<dbReference type="OrthoDB" id="9809583at2"/>
<dbReference type="GO" id="GO:0030246">
    <property type="term" value="F:carbohydrate binding"/>
    <property type="evidence" value="ECO:0007669"/>
    <property type="project" value="InterPro"/>
</dbReference>
<dbReference type="eggNOG" id="COG2273">
    <property type="taxonomic scope" value="Bacteria"/>
</dbReference>
<dbReference type="GO" id="GO:0005975">
    <property type="term" value="P:carbohydrate metabolic process"/>
    <property type="evidence" value="ECO:0007669"/>
    <property type="project" value="InterPro"/>
</dbReference>
<dbReference type="PANTHER" id="PTHR10963">
    <property type="entry name" value="GLYCOSYL HYDROLASE-RELATED"/>
    <property type="match status" value="1"/>
</dbReference>
<dbReference type="Gene3D" id="2.60.20.10">
    <property type="entry name" value="Crystallins"/>
    <property type="match status" value="1"/>
</dbReference>
<keyword evidence="2 3" id="KW-0732">Signal</keyword>
<dbReference type="AlphaFoldDB" id="N6X1S4"/>
<dbReference type="SUPFAM" id="SSF49899">
    <property type="entry name" value="Concanavalin A-like lectins/glucanases"/>
    <property type="match status" value="1"/>
</dbReference>
<feature type="domain" description="CBM6" evidence="4">
    <location>
        <begin position="28"/>
        <end position="164"/>
    </location>
</feature>
<dbReference type="InterPro" id="IPR000757">
    <property type="entry name" value="Beta-glucanase-like"/>
</dbReference>
<reference evidence="6 7" key="1">
    <citation type="journal article" date="2013" name="Genome Announc.">
        <title>Genome Sequence of the Polycyclic Aromatic Hydrocarbon-Degrading Bacterium Strain Marinobacter nanhaiticus D15-8WT.</title>
        <authorList>
            <person name="Cui Z."/>
            <person name="Gao W."/>
            <person name="Li Q."/>
            <person name="Xu G."/>
            <person name="Zheng L."/>
        </authorList>
    </citation>
    <scope>NUCLEOTIDE SEQUENCE [LARGE SCALE GENOMIC DNA]</scope>
    <source>
        <strain evidence="6 7">D15-8W</strain>
    </source>
</reference>
<dbReference type="InterPro" id="IPR013320">
    <property type="entry name" value="ConA-like_dom_sf"/>
</dbReference>
<dbReference type="CDD" id="cd04080">
    <property type="entry name" value="CBM6_cellulase-like"/>
    <property type="match status" value="1"/>
</dbReference>
<protein>
    <submittedName>
        <fullName evidence="6">Beta glucanase</fullName>
    </submittedName>
</protein>
<evidence type="ECO:0000256" key="2">
    <source>
        <dbReference type="ARBA" id="ARBA00022729"/>
    </source>
</evidence>
<dbReference type="RefSeq" id="WP_004579324.1">
    <property type="nucleotide sequence ID" value="NZ_AP028878.1"/>
</dbReference>
<dbReference type="SMART" id="SM00606">
    <property type="entry name" value="CBD_IV"/>
    <property type="match status" value="1"/>
</dbReference>
<dbReference type="Gene3D" id="2.60.120.260">
    <property type="entry name" value="Galactose-binding domain-like"/>
    <property type="match status" value="1"/>
</dbReference>
<dbReference type="SUPFAM" id="SSF49785">
    <property type="entry name" value="Galactose-binding domain-like"/>
    <property type="match status" value="1"/>
</dbReference>